<organism evidence="1 2">
    <name type="scientific">Mesorhizobium mediterraneum</name>
    <dbReference type="NCBI Taxonomy" id="43617"/>
    <lineage>
        <taxon>Bacteria</taxon>
        <taxon>Pseudomonadati</taxon>
        <taxon>Pseudomonadota</taxon>
        <taxon>Alphaproteobacteria</taxon>
        <taxon>Hyphomicrobiales</taxon>
        <taxon>Phyllobacteriaceae</taxon>
        <taxon>Mesorhizobium</taxon>
    </lineage>
</organism>
<reference evidence="2" key="1">
    <citation type="submission" date="2017-08" db="EMBL/GenBank/DDBJ databases">
        <title>Mesorhizobium wenxinae sp. nov., a novel rhizobial species isolated from root nodules of chickpea (Cicer arietinum L.).</title>
        <authorList>
            <person name="Zhang J."/>
        </authorList>
    </citation>
    <scope>NUCLEOTIDE SEQUENCE [LARGE SCALE GENOMIC DNA]</scope>
    <source>
        <strain evidence="2">USDA 3392</strain>
    </source>
</reference>
<protein>
    <submittedName>
        <fullName evidence="1">Uncharacterized protein</fullName>
    </submittedName>
</protein>
<dbReference type="AlphaFoldDB" id="A0AB36QZE3"/>
<evidence type="ECO:0000313" key="2">
    <source>
        <dbReference type="Proteomes" id="UP000216215"/>
    </source>
</evidence>
<gene>
    <name evidence="1" type="ORF">CIT25_35065</name>
</gene>
<evidence type="ECO:0000313" key="1">
    <source>
        <dbReference type="EMBL" id="PAP97809.1"/>
    </source>
</evidence>
<proteinExistence type="predicted"/>
<keyword evidence="2" id="KW-1185">Reference proteome</keyword>
<dbReference type="EMBL" id="NPKI01000051">
    <property type="protein sequence ID" value="PAP97809.1"/>
    <property type="molecule type" value="Genomic_DNA"/>
</dbReference>
<dbReference type="Proteomes" id="UP000216215">
    <property type="component" value="Unassembled WGS sequence"/>
</dbReference>
<sequence length="98" mass="10914">MVSQAAYLTNLKSYAKLRFRGDDDEDARRAVRDLDNESDRGAIILAATNVEDMLELRILEKLPTLQVDEVNAQIGVRTGRPNINILTQNTDGICNGHC</sequence>
<comment type="caution">
    <text evidence="1">The sequence shown here is derived from an EMBL/GenBank/DDBJ whole genome shotgun (WGS) entry which is preliminary data.</text>
</comment>
<accession>A0AB36QZE3</accession>
<name>A0AB36QZE3_9HYPH</name>